<feature type="domain" description="NADH:quinone oxidoreductase/Mrp antiporter transmembrane" evidence="7">
    <location>
        <begin position="121"/>
        <end position="403"/>
    </location>
</feature>
<keyword evidence="8" id="KW-0830">Ubiquinone</keyword>
<feature type="transmembrane region" description="Helical" evidence="6">
    <location>
        <begin position="128"/>
        <end position="146"/>
    </location>
</feature>
<reference evidence="9" key="1">
    <citation type="submission" date="2016-10" db="EMBL/GenBank/DDBJ databases">
        <authorList>
            <person name="Varghese N."/>
            <person name="Submissions S."/>
        </authorList>
    </citation>
    <scope>NUCLEOTIDE SEQUENCE [LARGE SCALE GENOMIC DNA]</scope>
    <source>
        <strain evidence="9">DSM 45004</strain>
    </source>
</reference>
<dbReference type="EMBL" id="FOMZ01000013">
    <property type="protein sequence ID" value="SFE42690.1"/>
    <property type="molecule type" value="Genomic_DNA"/>
</dbReference>
<evidence type="ECO:0000256" key="5">
    <source>
        <dbReference type="RuleBase" id="RU000320"/>
    </source>
</evidence>
<evidence type="ECO:0000256" key="6">
    <source>
        <dbReference type="SAM" id="Phobius"/>
    </source>
</evidence>
<sequence length="622" mass="64414">MSPLLWSLIAVPLGSGGLLACSGSRGDRHATAVGTAVMAVTLIIGVSVVVARPEASFPFFAGMGLSLVVDGLSAILIVTVVAITSVVLLYAVSELGARESRARFTGLMLLFAGAMLTTVTASNLPTLLMGWEVMGAASWALIGFWWRDSERSVSANIAFLTTRAADLGLYLAAGAALAGGSGSLALGTLPDISQGWLELVTAGIVVAALGKSAQLPFHFWLSRAMSGPSAVSALLHSATMVAAGGYLLLRSEALLAASGWGEPVVAWTGVFTAFVLGLVAVAQRDLKQLLAASTSAQLGFVVLAAGVGSLTGGTVQLVAHAATKSALFLVAGAWLIALGTKELRELRGAARRYRGLGVAFTLAAASLAGIPPLSLWVAKDEVLAAALAQAPALYAVGTVAALLSTVYTVKAALLVWRPVPERAEVTLDRERLGTRRVAPLAESASWVLASGAALLGVLGIPSLAHSLDVFLGPEADPSPALWQLVVSTVATLLVAGLVRWWAEWRIPTPLLGYRGWQEWLCVEGAVRILLVRPVLVAARTLAAFDDRVLDRLVSAVPVAALWLARLVGRRVESWLDGSIGALTGGVGLLGSLARRPQTGQLHQYYVQAAVALALLAVLVVLG</sequence>
<dbReference type="Pfam" id="PF00361">
    <property type="entry name" value="Proton_antipo_M"/>
    <property type="match status" value="1"/>
</dbReference>
<dbReference type="Gene3D" id="1.20.5.2700">
    <property type="match status" value="1"/>
</dbReference>
<organism evidence="8 9">
    <name type="scientific">Actinopolyspora alba</name>
    <dbReference type="NCBI Taxonomy" id="673379"/>
    <lineage>
        <taxon>Bacteria</taxon>
        <taxon>Bacillati</taxon>
        <taxon>Actinomycetota</taxon>
        <taxon>Actinomycetes</taxon>
        <taxon>Actinopolysporales</taxon>
        <taxon>Actinopolysporaceae</taxon>
        <taxon>Actinopolyspora</taxon>
        <taxon>Actinopolyspora alba group</taxon>
    </lineage>
</organism>
<dbReference type="PANTHER" id="PTHR42829:SF2">
    <property type="entry name" value="NADH-UBIQUINONE OXIDOREDUCTASE CHAIN 5"/>
    <property type="match status" value="1"/>
</dbReference>
<accession>A0A1I2AIM8</accession>
<dbReference type="RefSeq" id="WP_092928648.1">
    <property type="nucleotide sequence ID" value="NZ_FOMZ01000013.1"/>
</dbReference>
<evidence type="ECO:0000256" key="1">
    <source>
        <dbReference type="ARBA" id="ARBA00004127"/>
    </source>
</evidence>
<feature type="transmembrane region" description="Helical" evidence="6">
    <location>
        <begin position="30"/>
        <end position="51"/>
    </location>
</feature>
<dbReference type="AlphaFoldDB" id="A0A1I2AIM8"/>
<evidence type="ECO:0000313" key="8">
    <source>
        <dbReference type="EMBL" id="SFE42690.1"/>
    </source>
</evidence>
<evidence type="ECO:0000256" key="3">
    <source>
        <dbReference type="ARBA" id="ARBA00022989"/>
    </source>
</evidence>
<feature type="transmembrane region" description="Helical" evidence="6">
    <location>
        <begin position="192"/>
        <end position="210"/>
    </location>
</feature>
<keyword evidence="2 5" id="KW-0812">Transmembrane</keyword>
<feature type="transmembrane region" description="Helical" evidence="6">
    <location>
        <begin position="393"/>
        <end position="416"/>
    </location>
</feature>
<dbReference type="PANTHER" id="PTHR42829">
    <property type="entry name" value="NADH-UBIQUINONE OXIDOREDUCTASE CHAIN 5"/>
    <property type="match status" value="1"/>
</dbReference>
<evidence type="ECO:0000313" key="9">
    <source>
        <dbReference type="Proteomes" id="UP000198716"/>
    </source>
</evidence>
<feature type="transmembrane region" description="Helical" evidence="6">
    <location>
        <begin position="317"/>
        <end position="337"/>
    </location>
</feature>
<dbReference type="GO" id="GO:0012505">
    <property type="term" value="C:endomembrane system"/>
    <property type="evidence" value="ECO:0007669"/>
    <property type="project" value="UniProtKB-SubCell"/>
</dbReference>
<comment type="subcellular location">
    <subcellularLocation>
        <location evidence="1">Endomembrane system</location>
        <topology evidence="1">Multi-pass membrane protein</topology>
    </subcellularLocation>
    <subcellularLocation>
        <location evidence="5">Membrane</location>
        <topology evidence="5">Multi-pass membrane protein</topology>
    </subcellularLocation>
</comment>
<feature type="transmembrane region" description="Helical" evidence="6">
    <location>
        <begin position="104"/>
        <end position="122"/>
    </location>
</feature>
<feature type="transmembrane region" description="Helical" evidence="6">
    <location>
        <begin position="604"/>
        <end position="621"/>
    </location>
</feature>
<dbReference type="GO" id="GO:0016020">
    <property type="term" value="C:membrane"/>
    <property type="evidence" value="ECO:0007669"/>
    <property type="project" value="UniProtKB-SubCell"/>
</dbReference>
<feature type="transmembrane region" description="Helical" evidence="6">
    <location>
        <begin position="289"/>
        <end position="311"/>
    </location>
</feature>
<evidence type="ECO:0000259" key="7">
    <source>
        <dbReference type="Pfam" id="PF00361"/>
    </source>
</evidence>
<feature type="transmembrane region" description="Helical" evidence="6">
    <location>
        <begin position="264"/>
        <end position="282"/>
    </location>
</feature>
<feature type="transmembrane region" description="Helical" evidence="6">
    <location>
        <begin position="480"/>
        <end position="502"/>
    </location>
</feature>
<feature type="transmembrane region" description="Helical" evidence="6">
    <location>
        <begin position="358"/>
        <end position="378"/>
    </location>
</feature>
<evidence type="ECO:0000256" key="2">
    <source>
        <dbReference type="ARBA" id="ARBA00022692"/>
    </source>
</evidence>
<gene>
    <name evidence="8" type="ORF">SAMN04487819_11386</name>
</gene>
<feature type="transmembrane region" description="Helical" evidence="6">
    <location>
        <begin position="230"/>
        <end position="249"/>
    </location>
</feature>
<dbReference type="InterPro" id="IPR001750">
    <property type="entry name" value="ND/Mrp_TM"/>
</dbReference>
<dbReference type="GO" id="GO:0042773">
    <property type="term" value="P:ATP synthesis coupled electron transport"/>
    <property type="evidence" value="ECO:0007669"/>
    <property type="project" value="InterPro"/>
</dbReference>
<keyword evidence="9" id="KW-1185">Reference proteome</keyword>
<feature type="transmembrane region" description="Helical" evidence="6">
    <location>
        <begin position="6"/>
        <end position="23"/>
    </location>
</feature>
<dbReference type="GO" id="GO:0003954">
    <property type="term" value="F:NADH dehydrogenase activity"/>
    <property type="evidence" value="ECO:0007669"/>
    <property type="project" value="TreeGrafter"/>
</dbReference>
<keyword evidence="3 6" id="KW-1133">Transmembrane helix</keyword>
<feature type="transmembrane region" description="Helical" evidence="6">
    <location>
        <begin position="167"/>
        <end position="186"/>
    </location>
</feature>
<dbReference type="GO" id="GO:0008137">
    <property type="term" value="F:NADH dehydrogenase (ubiquinone) activity"/>
    <property type="evidence" value="ECO:0007669"/>
    <property type="project" value="InterPro"/>
</dbReference>
<dbReference type="GO" id="GO:0015990">
    <property type="term" value="P:electron transport coupled proton transport"/>
    <property type="evidence" value="ECO:0007669"/>
    <property type="project" value="TreeGrafter"/>
</dbReference>
<name>A0A1I2AIM8_9ACTN</name>
<feature type="transmembrane region" description="Helical" evidence="6">
    <location>
        <begin position="437"/>
        <end position="460"/>
    </location>
</feature>
<dbReference type="PRINTS" id="PR01434">
    <property type="entry name" value="NADHDHGNASE5"/>
</dbReference>
<dbReference type="InterPro" id="IPR003945">
    <property type="entry name" value="NU5C-like"/>
</dbReference>
<protein>
    <submittedName>
        <fullName evidence="8">NADH:ubiquinone oxidoreductase subunit 5 (Chain L)/Multisubunit Na+/H+ antiporter, MnhA subunit</fullName>
    </submittedName>
</protein>
<feature type="transmembrane region" description="Helical" evidence="6">
    <location>
        <begin position="71"/>
        <end position="92"/>
    </location>
</feature>
<proteinExistence type="predicted"/>
<dbReference type="Proteomes" id="UP000198716">
    <property type="component" value="Unassembled WGS sequence"/>
</dbReference>
<evidence type="ECO:0000256" key="4">
    <source>
        <dbReference type="ARBA" id="ARBA00023136"/>
    </source>
</evidence>
<keyword evidence="4 6" id="KW-0472">Membrane</keyword>